<keyword evidence="7" id="KW-1185">Reference proteome</keyword>
<dbReference type="AlphaFoldDB" id="A0AAV9C1I4"/>
<evidence type="ECO:0000313" key="6">
    <source>
        <dbReference type="EMBL" id="KAK1282226.1"/>
    </source>
</evidence>
<dbReference type="GO" id="GO:0005829">
    <property type="term" value="C:cytosol"/>
    <property type="evidence" value="ECO:0007669"/>
    <property type="project" value="TreeGrafter"/>
</dbReference>
<evidence type="ECO:0000256" key="2">
    <source>
        <dbReference type="PROSITE-ProRule" id="PRU00176"/>
    </source>
</evidence>
<dbReference type="Gene3D" id="3.30.70.330">
    <property type="match status" value="1"/>
</dbReference>
<dbReference type="PROSITE" id="PS50102">
    <property type="entry name" value="RRM"/>
    <property type="match status" value="1"/>
</dbReference>
<dbReference type="InterPro" id="IPR012677">
    <property type="entry name" value="Nucleotide-bd_a/b_plait_sf"/>
</dbReference>
<dbReference type="FunFam" id="3.10.450.50:FF:000003">
    <property type="entry name" value="Nuclear transport factor 2 family protein"/>
    <property type="match status" value="1"/>
</dbReference>
<dbReference type="SUPFAM" id="SSF54427">
    <property type="entry name" value="NTF2-like"/>
    <property type="match status" value="1"/>
</dbReference>
<reference evidence="6" key="2">
    <citation type="submission" date="2023-06" db="EMBL/GenBank/DDBJ databases">
        <authorList>
            <person name="Ma L."/>
            <person name="Liu K.-W."/>
            <person name="Li Z."/>
            <person name="Hsiao Y.-Y."/>
            <person name="Qi Y."/>
            <person name="Fu T."/>
            <person name="Tang G."/>
            <person name="Zhang D."/>
            <person name="Sun W.-H."/>
            <person name="Liu D.-K."/>
            <person name="Li Y."/>
            <person name="Chen G.-Z."/>
            <person name="Liu X.-D."/>
            <person name="Liao X.-Y."/>
            <person name="Jiang Y.-T."/>
            <person name="Yu X."/>
            <person name="Hao Y."/>
            <person name="Huang J."/>
            <person name="Zhao X.-W."/>
            <person name="Ke S."/>
            <person name="Chen Y.-Y."/>
            <person name="Wu W.-L."/>
            <person name="Hsu J.-L."/>
            <person name="Lin Y.-F."/>
            <person name="Huang M.-D."/>
            <person name="Li C.-Y."/>
            <person name="Huang L."/>
            <person name="Wang Z.-W."/>
            <person name="Zhao X."/>
            <person name="Zhong W.-Y."/>
            <person name="Peng D.-H."/>
            <person name="Ahmad S."/>
            <person name="Lan S."/>
            <person name="Zhang J.-S."/>
            <person name="Tsai W.-C."/>
            <person name="Van De Peer Y."/>
            <person name="Liu Z.-J."/>
        </authorList>
    </citation>
    <scope>NUCLEOTIDE SEQUENCE</scope>
    <source>
        <strain evidence="6">CP</strain>
        <tissue evidence="6">Leaves</tissue>
    </source>
</reference>
<dbReference type="PROSITE" id="PS50177">
    <property type="entry name" value="NTF2_DOMAIN"/>
    <property type="match status" value="1"/>
</dbReference>
<feature type="domain" description="RRM" evidence="4">
    <location>
        <begin position="301"/>
        <end position="377"/>
    </location>
</feature>
<dbReference type="Pfam" id="PF00076">
    <property type="entry name" value="RRM_1"/>
    <property type="match status" value="1"/>
</dbReference>
<feature type="region of interest" description="Disordered" evidence="3">
    <location>
        <begin position="265"/>
        <end position="294"/>
    </location>
</feature>
<protein>
    <submittedName>
        <fullName evidence="6">Uncharacterized protein</fullName>
    </submittedName>
</protein>
<evidence type="ECO:0000256" key="1">
    <source>
        <dbReference type="ARBA" id="ARBA00022884"/>
    </source>
</evidence>
<dbReference type="InterPro" id="IPR018222">
    <property type="entry name" value="Nuclear_transport_factor_2_euk"/>
</dbReference>
<evidence type="ECO:0000256" key="3">
    <source>
        <dbReference type="SAM" id="MobiDB-lite"/>
    </source>
</evidence>
<organism evidence="6 7">
    <name type="scientific">Acorus calamus</name>
    <name type="common">Sweet flag</name>
    <dbReference type="NCBI Taxonomy" id="4465"/>
    <lineage>
        <taxon>Eukaryota</taxon>
        <taxon>Viridiplantae</taxon>
        <taxon>Streptophyta</taxon>
        <taxon>Embryophyta</taxon>
        <taxon>Tracheophyta</taxon>
        <taxon>Spermatophyta</taxon>
        <taxon>Magnoliopsida</taxon>
        <taxon>Liliopsida</taxon>
        <taxon>Acoraceae</taxon>
        <taxon>Acorus</taxon>
    </lineage>
</organism>
<feature type="region of interest" description="Disordered" evidence="3">
    <location>
        <begin position="143"/>
        <end position="206"/>
    </location>
</feature>
<evidence type="ECO:0000259" key="4">
    <source>
        <dbReference type="PROSITE" id="PS50102"/>
    </source>
</evidence>
<feature type="compositionally biased region" description="Acidic residues" evidence="3">
    <location>
        <begin position="167"/>
        <end position="203"/>
    </location>
</feature>
<feature type="domain" description="NTF2" evidence="5">
    <location>
        <begin position="14"/>
        <end position="131"/>
    </location>
</feature>
<dbReference type="InterPro" id="IPR032710">
    <property type="entry name" value="NTF2-like_dom_sf"/>
</dbReference>
<feature type="compositionally biased region" description="Gly residues" evidence="3">
    <location>
        <begin position="406"/>
        <end position="416"/>
    </location>
</feature>
<evidence type="ECO:0000313" key="7">
    <source>
        <dbReference type="Proteomes" id="UP001180020"/>
    </source>
</evidence>
<proteinExistence type="predicted"/>
<accession>A0AAV9C1I4</accession>
<dbReference type="InterPro" id="IPR002075">
    <property type="entry name" value="NTF2_dom"/>
</dbReference>
<gene>
    <name evidence="6" type="ORF">QJS10_CPB22g00709</name>
</gene>
<dbReference type="InterPro" id="IPR039539">
    <property type="entry name" value="Ras_GTPase_bind_prot"/>
</dbReference>
<dbReference type="InterPro" id="IPR035979">
    <property type="entry name" value="RBD_domain_sf"/>
</dbReference>
<dbReference type="Pfam" id="PF02136">
    <property type="entry name" value="NTF2"/>
    <property type="match status" value="1"/>
</dbReference>
<name>A0AAV9C1I4_ACOCL</name>
<feature type="compositionally biased region" description="Low complexity" evidence="3">
    <location>
        <begin position="143"/>
        <end position="158"/>
    </location>
</feature>
<feature type="compositionally biased region" description="Low complexity" evidence="3">
    <location>
        <begin position="379"/>
        <end position="390"/>
    </location>
</feature>
<reference evidence="6" key="1">
    <citation type="journal article" date="2023" name="Nat. Commun.">
        <title>Diploid and tetraploid genomes of Acorus and the evolution of monocots.</title>
        <authorList>
            <person name="Ma L."/>
            <person name="Liu K.W."/>
            <person name="Li Z."/>
            <person name="Hsiao Y.Y."/>
            <person name="Qi Y."/>
            <person name="Fu T."/>
            <person name="Tang G.D."/>
            <person name="Zhang D."/>
            <person name="Sun W.H."/>
            <person name="Liu D.K."/>
            <person name="Li Y."/>
            <person name="Chen G.Z."/>
            <person name="Liu X.D."/>
            <person name="Liao X.Y."/>
            <person name="Jiang Y.T."/>
            <person name="Yu X."/>
            <person name="Hao Y."/>
            <person name="Huang J."/>
            <person name="Zhao X.W."/>
            <person name="Ke S."/>
            <person name="Chen Y.Y."/>
            <person name="Wu W.L."/>
            <person name="Hsu J.L."/>
            <person name="Lin Y.F."/>
            <person name="Huang M.D."/>
            <person name="Li C.Y."/>
            <person name="Huang L."/>
            <person name="Wang Z.W."/>
            <person name="Zhao X."/>
            <person name="Zhong W.Y."/>
            <person name="Peng D.H."/>
            <person name="Ahmad S."/>
            <person name="Lan S."/>
            <person name="Zhang J.S."/>
            <person name="Tsai W.C."/>
            <person name="Van de Peer Y."/>
            <person name="Liu Z.J."/>
        </authorList>
    </citation>
    <scope>NUCLEOTIDE SEQUENCE</scope>
    <source>
        <strain evidence="6">CP</strain>
    </source>
</reference>
<dbReference type="SMART" id="SM00360">
    <property type="entry name" value="RRM"/>
    <property type="match status" value="1"/>
</dbReference>
<evidence type="ECO:0000259" key="5">
    <source>
        <dbReference type="PROSITE" id="PS50177"/>
    </source>
</evidence>
<dbReference type="PANTHER" id="PTHR10693:SF20">
    <property type="entry name" value="AT27578P"/>
    <property type="match status" value="1"/>
</dbReference>
<sequence>MAATGTAPPSAQMVGNAFVHQYYHILHQSPELVHRFYQDVSKLGRPEATGVMSSVTTMQAIDKKITSMDYVECRAEIKTVDAQESLDGGFLVLVTGQLTGKDEVRRSFTQSFFLAPQEKGGYFVLNDIFRYVVEPMTPAQLVPQASPAPVPDQDAPAVQEDEHAVPDEPEDLQEEEADEGEVYDDSEEEERSVVEEGEGEEVPVEVVGEFPSDAQVVKDAVAVVDSISMQEEPIKKSYASVVMKESTTPSVVPSTVPVRPVPAISERQAAPPPPSAPEDEISSSNAVADTGSGQEAEADGYSIYIKSLPLNATVDQLEEVFKRFGPIKNGGIQVRSNKQGFCFGFVEFEVASAVQSAIEASPFNIGGRHAYVEEKRPSSSRVGSRGRFPPGRGGGYRSDGSRGRGNYAGGRGGYGWGDYSNRTEFSNRGGSRGGSSTRGGGDGGYQRVDRMSRPGSGSAVNTG</sequence>
<keyword evidence="1 2" id="KW-0694">RNA-binding</keyword>
<dbReference type="PANTHER" id="PTHR10693">
    <property type="entry name" value="RAS GTPASE-ACTIVATING PROTEIN-BINDING PROTEIN"/>
    <property type="match status" value="1"/>
</dbReference>
<dbReference type="InterPro" id="IPR000504">
    <property type="entry name" value="RRM_dom"/>
</dbReference>
<dbReference type="GO" id="GO:1990904">
    <property type="term" value="C:ribonucleoprotein complex"/>
    <property type="evidence" value="ECO:0007669"/>
    <property type="project" value="TreeGrafter"/>
</dbReference>
<feature type="region of interest" description="Disordered" evidence="3">
    <location>
        <begin position="373"/>
        <end position="463"/>
    </location>
</feature>
<comment type="caution">
    <text evidence="6">The sequence shown here is derived from an EMBL/GenBank/DDBJ whole genome shotgun (WGS) entry which is preliminary data.</text>
</comment>
<dbReference type="EMBL" id="JAUJYO010000022">
    <property type="protein sequence ID" value="KAK1282226.1"/>
    <property type="molecule type" value="Genomic_DNA"/>
</dbReference>
<dbReference type="CDD" id="cd00780">
    <property type="entry name" value="NTF2"/>
    <property type="match status" value="1"/>
</dbReference>
<dbReference type="GO" id="GO:0003729">
    <property type="term" value="F:mRNA binding"/>
    <property type="evidence" value="ECO:0007669"/>
    <property type="project" value="TreeGrafter"/>
</dbReference>
<feature type="compositionally biased region" description="Gly residues" evidence="3">
    <location>
        <begin position="430"/>
        <end position="444"/>
    </location>
</feature>
<dbReference type="CDD" id="cd00590">
    <property type="entry name" value="RRM_SF"/>
    <property type="match status" value="1"/>
</dbReference>
<dbReference type="Proteomes" id="UP001180020">
    <property type="component" value="Unassembled WGS sequence"/>
</dbReference>
<dbReference type="SUPFAM" id="SSF54928">
    <property type="entry name" value="RNA-binding domain, RBD"/>
    <property type="match status" value="1"/>
</dbReference>
<dbReference type="Gene3D" id="3.10.450.50">
    <property type="match status" value="1"/>
</dbReference>
<dbReference type="FunFam" id="3.30.70.330:FF:000589">
    <property type="entry name" value="RNA-binding protein-like"/>
    <property type="match status" value="1"/>
</dbReference>